<keyword evidence="2" id="KW-0472">Membrane</keyword>
<comment type="caution">
    <text evidence="3">The sequence shown here is derived from an EMBL/GenBank/DDBJ whole genome shotgun (WGS) entry which is preliminary data.</text>
</comment>
<feature type="region of interest" description="Disordered" evidence="1">
    <location>
        <begin position="57"/>
        <end position="84"/>
    </location>
</feature>
<reference evidence="4" key="1">
    <citation type="submission" date="2023-07" db="EMBL/GenBank/DDBJ databases">
        <title>30 novel species of actinomycetes from the DSMZ collection.</title>
        <authorList>
            <person name="Nouioui I."/>
        </authorList>
    </citation>
    <scope>NUCLEOTIDE SEQUENCE [LARGE SCALE GENOMIC DNA]</scope>
    <source>
        <strain evidence="4">DSM 42041</strain>
    </source>
</reference>
<evidence type="ECO:0000313" key="3">
    <source>
        <dbReference type="EMBL" id="MDT0382690.1"/>
    </source>
</evidence>
<dbReference type="EMBL" id="JAVREQ010000054">
    <property type="protein sequence ID" value="MDT0382690.1"/>
    <property type="molecule type" value="Genomic_DNA"/>
</dbReference>
<keyword evidence="2" id="KW-1133">Transmembrane helix</keyword>
<feature type="transmembrane region" description="Helical" evidence="2">
    <location>
        <begin position="422"/>
        <end position="440"/>
    </location>
</feature>
<evidence type="ECO:0000256" key="1">
    <source>
        <dbReference type="SAM" id="MobiDB-lite"/>
    </source>
</evidence>
<gene>
    <name evidence="3" type="ORF">RM572_28475</name>
</gene>
<feature type="compositionally biased region" description="Pro residues" evidence="1">
    <location>
        <begin position="63"/>
        <end position="72"/>
    </location>
</feature>
<feature type="transmembrane region" description="Helical" evidence="2">
    <location>
        <begin position="12"/>
        <end position="29"/>
    </location>
</feature>
<evidence type="ECO:0000313" key="4">
    <source>
        <dbReference type="Proteomes" id="UP001183414"/>
    </source>
</evidence>
<organism evidence="3 4">
    <name type="scientific">Streptomyces hazeniae</name>
    <dbReference type="NCBI Taxonomy" id="3075538"/>
    <lineage>
        <taxon>Bacteria</taxon>
        <taxon>Bacillati</taxon>
        <taxon>Actinomycetota</taxon>
        <taxon>Actinomycetes</taxon>
        <taxon>Kitasatosporales</taxon>
        <taxon>Streptomycetaceae</taxon>
        <taxon>Streptomyces</taxon>
    </lineage>
</organism>
<proteinExistence type="predicted"/>
<protein>
    <recommendedName>
        <fullName evidence="5">DUF3592 domain-containing protein</fullName>
    </recommendedName>
</protein>
<dbReference type="Proteomes" id="UP001183414">
    <property type="component" value="Unassembled WGS sequence"/>
</dbReference>
<evidence type="ECO:0000256" key="2">
    <source>
        <dbReference type="SAM" id="Phobius"/>
    </source>
</evidence>
<dbReference type="RefSeq" id="WP_311676260.1">
    <property type="nucleotide sequence ID" value="NZ_JAVREQ010000054.1"/>
</dbReference>
<name>A0ABU2P181_9ACTN</name>
<accession>A0ABU2P181</accession>
<feature type="transmembrane region" description="Helical" evidence="2">
    <location>
        <begin position="93"/>
        <end position="110"/>
    </location>
</feature>
<feature type="transmembrane region" description="Helical" evidence="2">
    <location>
        <begin position="396"/>
        <end position="416"/>
    </location>
</feature>
<sequence>MTIKAYDVGGVLQWGGLAGVLASLLLRYVEPAPRWDVLACMAVSALGLVVSWVGTRQGTATDPEPPTSPAPSAPTGLRPTGDWWPDRAQRRHLGVLLVLVSAALLLFGSAQHVTPQLADARAGSARIAPVTVTEVRAQSSSPVRGGGTTYTSTVSVTLADAAADGQDTPLRGTIKTSEQVRPNGTLWALYRPGREEAHLTATRDELVALRSGTVRPSGVLLGLCAVTAVTGLALLLWRRGKPYSGDETLTDALRDGGVQALAVTLSGTAPEGRRELGVGLRLTAQDGERLLYVSRHVDVEHLADVLYGRTAWLYWERPRNGEPPRERPGRKGEMLPAVLMVGGGDEARYVRGWMPRKPDWPIAQGQALGAVAPESCPAVPQLGSGAVRPPRPRLGAVLWLGLAVLAAAVAAAFPVGGGGKELVQVVIVAVALCTVLGMRLRQAKWRPSGRRQQRREAEASAEAR</sequence>
<keyword evidence="2" id="KW-0812">Transmembrane</keyword>
<evidence type="ECO:0008006" key="5">
    <source>
        <dbReference type="Google" id="ProtNLM"/>
    </source>
</evidence>
<keyword evidence="4" id="KW-1185">Reference proteome</keyword>
<feature type="transmembrane region" description="Helical" evidence="2">
    <location>
        <begin position="219"/>
        <end position="237"/>
    </location>
</feature>